<evidence type="ECO:0000313" key="2">
    <source>
        <dbReference type="Proteomes" id="UP000054248"/>
    </source>
</evidence>
<dbReference type="HOGENOM" id="CLU_2238611_0_0_1"/>
<accession>A0A0C3K5U5</accession>
<organism evidence="1 2">
    <name type="scientific">Tulasnella calospora MUT 4182</name>
    <dbReference type="NCBI Taxonomy" id="1051891"/>
    <lineage>
        <taxon>Eukaryota</taxon>
        <taxon>Fungi</taxon>
        <taxon>Dikarya</taxon>
        <taxon>Basidiomycota</taxon>
        <taxon>Agaricomycotina</taxon>
        <taxon>Agaricomycetes</taxon>
        <taxon>Cantharellales</taxon>
        <taxon>Tulasnellaceae</taxon>
        <taxon>Tulasnella</taxon>
    </lineage>
</organism>
<protein>
    <submittedName>
        <fullName evidence="1">Uncharacterized protein</fullName>
    </submittedName>
</protein>
<gene>
    <name evidence="1" type="ORF">M407DRAFT_33585</name>
</gene>
<reference evidence="2" key="2">
    <citation type="submission" date="2015-01" db="EMBL/GenBank/DDBJ databases">
        <title>Evolutionary Origins and Diversification of the Mycorrhizal Mutualists.</title>
        <authorList>
            <consortium name="DOE Joint Genome Institute"/>
            <consortium name="Mycorrhizal Genomics Consortium"/>
            <person name="Kohler A."/>
            <person name="Kuo A."/>
            <person name="Nagy L.G."/>
            <person name="Floudas D."/>
            <person name="Copeland A."/>
            <person name="Barry K.W."/>
            <person name="Cichocki N."/>
            <person name="Veneault-Fourrey C."/>
            <person name="LaButti K."/>
            <person name="Lindquist E.A."/>
            <person name="Lipzen A."/>
            <person name="Lundell T."/>
            <person name="Morin E."/>
            <person name="Murat C."/>
            <person name="Riley R."/>
            <person name="Ohm R."/>
            <person name="Sun H."/>
            <person name="Tunlid A."/>
            <person name="Henrissat B."/>
            <person name="Grigoriev I.V."/>
            <person name="Hibbett D.S."/>
            <person name="Martin F."/>
        </authorList>
    </citation>
    <scope>NUCLEOTIDE SEQUENCE [LARGE SCALE GENOMIC DNA]</scope>
    <source>
        <strain evidence="2">MUT 4182</strain>
    </source>
</reference>
<evidence type="ECO:0000313" key="1">
    <source>
        <dbReference type="EMBL" id="KIO16758.1"/>
    </source>
</evidence>
<sequence length="105" mass="11607">MEYPSKSPLTARKQILTLFAVFSSANVASPAIGVYVQARNTRRRGVASRGGMSWALPDWCIIEISCSLRLSSKGDDSDIQSSLIRQPILNTKDHFTLEHFSHAVT</sequence>
<dbReference type="Proteomes" id="UP000054248">
    <property type="component" value="Unassembled WGS sequence"/>
</dbReference>
<name>A0A0C3K5U5_9AGAM</name>
<dbReference type="EMBL" id="KN823490">
    <property type="protein sequence ID" value="KIO16758.1"/>
    <property type="molecule type" value="Genomic_DNA"/>
</dbReference>
<dbReference type="AlphaFoldDB" id="A0A0C3K5U5"/>
<reference evidence="1 2" key="1">
    <citation type="submission" date="2014-04" db="EMBL/GenBank/DDBJ databases">
        <authorList>
            <consortium name="DOE Joint Genome Institute"/>
            <person name="Kuo A."/>
            <person name="Girlanda M."/>
            <person name="Perotto S."/>
            <person name="Kohler A."/>
            <person name="Nagy L.G."/>
            <person name="Floudas D."/>
            <person name="Copeland A."/>
            <person name="Barry K.W."/>
            <person name="Cichocki N."/>
            <person name="Veneault-Fourrey C."/>
            <person name="LaButti K."/>
            <person name="Lindquist E.A."/>
            <person name="Lipzen A."/>
            <person name="Lundell T."/>
            <person name="Morin E."/>
            <person name="Murat C."/>
            <person name="Sun H."/>
            <person name="Tunlid A."/>
            <person name="Henrissat B."/>
            <person name="Grigoriev I.V."/>
            <person name="Hibbett D.S."/>
            <person name="Martin F."/>
            <person name="Nordberg H.P."/>
            <person name="Cantor M.N."/>
            <person name="Hua S.X."/>
        </authorList>
    </citation>
    <scope>NUCLEOTIDE SEQUENCE [LARGE SCALE GENOMIC DNA]</scope>
    <source>
        <strain evidence="1 2">MUT 4182</strain>
    </source>
</reference>
<keyword evidence="2" id="KW-1185">Reference proteome</keyword>
<proteinExistence type="predicted"/>